<proteinExistence type="predicted"/>
<comment type="caution">
    <text evidence="1">The sequence shown here is derived from an EMBL/GenBank/DDBJ whole genome shotgun (WGS) entry which is preliminary data.</text>
</comment>
<dbReference type="InterPro" id="IPR029062">
    <property type="entry name" value="Class_I_gatase-like"/>
</dbReference>
<feature type="non-terminal residue" evidence="1">
    <location>
        <position position="53"/>
    </location>
</feature>
<reference evidence="1 2" key="1">
    <citation type="submission" date="2018-08" db="EMBL/GenBank/DDBJ databases">
        <title>Recombination of ecologically and evolutionarily significant loci maintains genetic cohesion in the Pseudomonas syringae species complex.</title>
        <authorList>
            <person name="Dillon M."/>
            <person name="Thakur S."/>
            <person name="Almeida R.N.D."/>
            <person name="Weir B.S."/>
            <person name="Guttman D.S."/>
        </authorList>
    </citation>
    <scope>NUCLEOTIDE SEQUENCE [LARGE SCALE GENOMIC DNA]</scope>
    <source>
        <strain evidence="1 2">ICMP 14479</strain>
    </source>
</reference>
<dbReference type="Gene3D" id="3.40.50.880">
    <property type="match status" value="1"/>
</dbReference>
<protein>
    <recommendedName>
        <fullName evidence="3">DJ-1/PfpI domain-containing protein</fullName>
    </recommendedName>
</protein>
<dbReference type="SUPFAM" id="SSF52317">
    <property type="entry name" value="Class I glutamine amidotransferase-like"/>
    <property type="match status" value="1"/>
</dbReference>
<dbReference type="EMBL" id="RBUA01000055">
    <property type="protein sequence ID" value="RMU66763.1"/>
    <property type="molecule type" value="Genomic_DNA"/>
</dbReference>
<accession>A0A3M5WAW7</accession>
<name>A0A3M5WAW7_PSESX</name>
<dbReference type="Proteomes" id="UP000280395">
    <property type="component" value="Unassembled WGS sequence"/>
</dbReference>
<gene>
    <name evidence="1" type="ORF">ALP29_100825</name>
</gene>
<evidence type="ECO:0000313" key="1">
    <source>
        <dbReference type="EMBL" id="RMU66763.1"/>
    </source>
</evidence>
<evidence type="ECO:0008006" key="3">
    <source>
        <dbReference type="Google" id="ProtNLM"/>
    </source>
</evidence>
<evidence type="ECO:0000313" key="2">
    <source>
        <dbReference type="Proteomes" id="UP000280395"/>
    </source>
</evidence>
<organism evidence="1 2">
    <name type="scientific">Pseudomonas syringae pv. avii</name>
    <dbReference type="NCBI Taxonomy" id="663959"/>
    <lineage>
        <taxon>Bacteria</taxon>
        <taxon>Pseudomonadati</taxon>
        <taxon>Pseudomonadota</taxon>
        <taxon>Gammaproteobacteria</taxon>
        <taxon>Pseudomonadales</taxon>
        <taxon>Pseudomonadaceae</taxon>
        <taxon>Pseudomonas</taxon>
        <taxon>Pseudomonas syringae</taxon>
    </lineage>
</organism>
<dbReference type="AlphaFoldDB" id="A0A3M5WAW7"/>
<sequence>MKVLMVLTSHDQLGDTGRKTGFWLEEFAAPYYAFKDAGAEVVLASPAGGQPPL</sequence>